<reference evidence="6" key="1">
    <citation type="submission" date="2022-08" db="EMBL/GenBank/DDBJ databases">
        <authorList>
            <person name="Tistechok S."/>
            <person name="Samborskyy M."/>
            <person name="Roman I."/>
        </authorList>
    </citation>
    <scope>NUCLEOTIDE SEQUENCE</scope>
    <source>
        <strain evidence="6">DSM 103496</strain>
    </source>
</reference>
<organism evidence="6 7">
    <name type="scientific">Umezawaea endophytica</name>
    <dbReference type="NCBI Taxonomy" id="1654476"/>
    <lineage>
        <taxon>Bacteria</taxon>
        <taxon>Bacillati</taxon>
        <taxon>Actinomycetota</taxon>
        <taxon>Actinomycetes</taxon>
        <taxon>Pseudonocardiales</taxon>
        <taxon>Pseudonocardiaceae</taxon>
        <taxon>Umezawaea</taxon>
    </lineage>
</organism>
<keyword evidence="2 4" id="KW-0732">Signal</keyword>
<proteinExistence type="inferred from homology"/>
<comment type="similarity">
    <text evidence="1">Belongs to the leucine-binding protein family.</text>
</comment>
<dbReference type="AlphaFoldDB" id="A0A9X3AJS8"/>
<dbReference type="RefSeq" id="WP_259627435.1">
    <property type="nucleotide sequence ID" value="NZ_JANYMP010000021.1"/>
</dbReference>
<feature type="chain" id="PRO_5040752644" evidence="4">
    <location>
        <begin position="20"/>
        <end position="439"/>
    </location>
</feature>
<evidence type="ECO:0000313" key="7">
    <source>
        <dbReference type="Proteomes" id="UP001141259"/>
    </source>
</evidence>
<evidence type="ECO:0000256" key="4">
    <source>
        <dbReference type="SAM" id="SignalP"/>
    </source>
</evidence>
<dbReference type="CDD" id="cd06343">
    <property type="entry name" value="PBP1_ABC_ligand_binding-like"/>
    <property type="match status" value="1"/>
</dbReference>
<evidence type="ECO:0000256" key="2">
    <source>
        <dbReference type="ARBA" id="ARBA00022729"/>
    </source>
</evidence>
<dbReference type="InterPro" id="IPR028081">
    <property type="entry name" value="Leu-bd"/>
</dbReference>
<evidence type="ECO:0000313" key="6">
    <source>
        <dbReference type="EMBL" id="MCS7481950.1"/>
    </source>
</evidence>
<dbReference type="PROSITE" id="PS51257">
    <property type="entry name" value="PROKAR_LIPOPROTEIN"/>
    <property type="match status" value="1"/>
</dbReference>
<name>A0A9X3AJS8_9PSEU</name>
<feature type="domain" description="Leucine-binding protein" evidence="5">
    <location>
        <begin position="48"/>
        <end position="404"/>
    </location>
</feature>
<comment type="caution">
    <text evidence="6">The sequence shown here is derived from an EMBL/GenBank/DDBJ whole genome shotgun (WGS) entry which is preliminary data.</text>
</comment>
<dbReference type="PANTHER" id="PTHR47235:SF1">
    <property type="entry name" value="BLR6548 PROTEIN"/>
    <property type="match status" value="1"/>
</dbReference>
<keyword evidence="7" id="KW-1185">Reference proteome</keyword>
<sequence length="439" mass="46301">MRSSRSVTAVALASALVLAACGGAGETPANNGGAKSGEPAPGVTDTEVVIGSHHPLTGPAAPGYSKISVGARAVYDYINDGGGVNGRKITYKVEDDGYNPTKTVEVVKKLVLEDKVFAIVGGLGTPTHSKVLDYLTTEGVPDVLVSSGALMWNAPEKHPNTFGYQLDYTREGKIQGKFIKEKLAGKKVGLLVQNDDIGTDTQKGLDQFIKDQIVERKTYDPANTDVTPQISALQAAGAEVVVCECIPAFTALTILTSLKIGYKPQLMVSSIGADPATLTGLVEQFAKQGGTQVSGGALLTGIMGTRYLPSVRGASDPWTEFFKGIHDKYIPQEPFTDTMVYGMVQAYTFSQALKAAGKDLTRQKLLDAMSSGELKGPGLTPFAYSKDDHAGYTGALVFQIAADGSVNTLEEAMTTDTESGEVKAVDDKRPTPQEVKLVG</sequence>
<evidence type="ECO:0000256" key="1">
    <source>
        <dbReference type="ARBA" id="ARBA00010062"/>
    </source>
</evidence>
<feature type="signal peptide" evidence="4">
    <location>
        <begin position="1"/>
        <end position="19"/>
    </location>
</feature>
<evidence type="ECO:0000259" key="5">
    <source>
        <dbReference type="Pfam" id="PF13458"/>
    </source>
</evidence>
<dbReference type="Pfam" id="PF13458">
    <property type="entry name" value="Peripla_BP_6"/>
    <property type="match status" value="1"/>
</dbReference>
<dbReference type="PANTHER" id="PTHR47235">
    <property type="entry name" value="BLR6548 PROTEIN"/>
    <property type="match status" value="1"/>
</dbReference>
<dbReference type="EMBL" id="JANYMP010000021">
    <property type="protein sequence ID" value="MCS7481950.1"/>
    <property type="molecule type" value="Genomic_DNA"/>
</dbReference>
<feature type="compositionally biased region" description="Basic and acidic residues" evidence="3">
    <location>
        <begin position="420"/>
        <end position="431"/>
    </location>
</feature>
<dbReference type="Gene3D" id="3.40.50.2300">
    <property type="match status" value="2"/>
</dbReference>
<feature type="region of interest" description="Disordered" evidence="3">
    <location>
        <begin position="414"/>
        <end position="439"/>
    </location>
</feature>
<evidence type="ECO:0000256" key="3">
    <source>
        <dbReference type="SAM" id="MobiDB-lite"/>
    </source>
</evidence>
<dbReference type="SUPFAM" id="SSF53822">
    <property type="entry name" value="Periplasmic binding protein-like I"/>
    <property type="match status" value="1"/>
</dbReference>
<dbReference type="Proteomes" id="UP001141259">
    <property type="component" value="Unassembled WGS sequence"/>
</dbReference>
<gene>
    <name evidence="6" type="ORF">NZH93_34295</name>
</gene>
<dbReference type="InterPro" id="IPR028082">
    <property type="entry name" value="Peripla_BP_I"/>
</dbReference>
<protein>
    <submittedName>
        <fullName evidence="6">ABC transporter substrate-binding protein</fullName>
    </submittedName>
</protein>
<accession>A0A9X3AJS8</accession>